<dbReference type="OrthoDB" id="9806939at2"/>
<comment type="caution">
    <text evidence="7">The sequence shown here is derived from an EMBL/GenBank/DDBJ whole genome shotgun (WGS) entry which is preliminary data.</text>
</comment>
<keyword evidence="2" id="KW-0175">Coiled coil</keyword>
<dbReference type="GO" id="GO:0015562">
    <property type="term" value="F:efflux transmembrane transporter activity"/>
    <property type="evidence" value="ECO:0007669"/>
    <property type="project" value="TreeGrafter"/>
</dbReference>
<evidence type="ECO:0000256" key="3">
    <source>
        <dbReference type="SAM" id="MobiDB-lite"/>
    </source>
</evidence>
<evidence type="ECO:0000259" key="5">
    <source>
        <dbReference type="Pfam" id="PF25917"/>
    </source>
</evidence>
<evidence type="ECO:0000256" key="2">
    <source>
        <dbReference type="SAM" id="Coils"/>
    </source>
</evidence>
<dbReference type="Gene3D" id="2.40.30.170">
    <property type="match status" value="1"/>
</dbReference>
<feature type="transmembrane region" description="Helical" evidence="4">
    <location>
        <begin position="28"/>
        <end position="51"/>
    </location>
</feature>
<keyword evidence="4" id="KW-1133">Transmembrane helix</keyword>
<feature type="compositionally biased region" description="Low complexity" evidence="3">
    <location>
        <begin position="342"/>
        <end position="357"/>
    </location>
</feature>
<gene>
    <name evidence="7" type="ORF">FXB40_29765</name>
</gene>
<dbReference type="InterPro" id="IPR006143">
    <property type="entry name" value="RND_pump_MFP"/>
</dbReference>
<sequence length="363" mass="38112">MDDRTRSLRSLVIERPPPAGPSSRRQRWLLPAVGITVSLLVLGSGAAFWLVGSLPSAQAPAAEVPSTQIAQQEHPAQPAAPSAGSLIASGYVVARRKATVAAEVTGKVVELLVDEGMVVEAGQVLARLDDVLADKDYALAQARAEASDAAVAAIAADLADAERILNRTQTLSGKNYATEADLTKSQARAGVLRAQLRQAQAQLAAARLEAQRSGEVLGKHRIRAPFTGIVVERSAQPGEMISPLSAGGGFTRTGICTIVDMDSIEIEVDVNEASIGRLHAGTRVEAVLDAYPDWRIPGAVIAIVPTANREKATVKVRVGMDVKDTRVLPDMAIKVTFREDAAPAAAQSDSSSTSESSTHVIAK</sequence>
<dbReference type="SUPFAM" id="SSF111369">
    <property type="entry name" value="HlyD-like secretion proteins"/>
    <property type="match status" value="1"/>
</dbReference>
<feature type="coiled-coil region" evidence="2">
    <location>
        <begin position="182"/>
        <end position="209"/>
    </location>
</feature>
<dbReference type="PANTHER" id="PTHR30469:SF38">
    <property type="entry name" value="HLYD FAMILY SECRETION PROTEIN"/>
    <property type="match status" value="1"/>
</dbReference>
<protein>
    <submittedName>
        <fullName evidence="7">Efflux RND transporter periplasmic adaptor subunit</fullName>
    </submittedName>
</protein>
<dbReference type="AlphaFoldDB" id="A0A5D3K6C4"/>
<keyword evidence="4" id="KW-0812">Transmembrane</keyword>
<feature type="domain" description="CusB-like beta-barrel" evidence="6">
    <location>
        <begin position="266"/>
        <end position="339"/>
    </location>
</feature>
<dbReference type="Pfam" id="PF25917">
    <property type="entry name" value="BSH_RND"/>
    <property type="match status" value="1"/>
</dbReference>
<evidence type="ECO:0000313" key="7">
    <source>
        <dbReference type="EMBL" id="TYL91089.1"/>
    </source>
</evidence>
<accession>A0A5D3K6C4</accession>
<dbReference type="EMBL" id="VSSS01000049">
    <property type="protein sequence ID" value="TYL91089.1"/>
    <property type="molecule type" value="Genomic_DNA"/>
</dbReference>
<reference evidence="7 8" key="1">
    <citation type="submission" date="2019-08" db="EMBL/GenBank/DDBJ databases">
        <title>Bradyrhizobium hipponensis sp. nov., a rhizobium isolated from a Lupinus angustifolius root nodule in Tunisia.</title>
        <authorList>
            <person name="Off K."/>
            <person name="Rejili M."/>
            <person name="Mars M."/>
            <person name="Brachmann A."/>
            <person name="Marin M."/>
        </authorList>
    </citation>
    <scope>NUCLEOTIDE SEQUENCE [LARGE SCALE GENOMIC DNA]</scope>
    <source>
        <strain evidence="7 8">CTAW71</strain>
    </source>
</reference>
<dbReference type="Gene3D" id="1.10.287.470">
    <property type="entry name" value="Helix hairpin bin"/>
    <property type="match status" value="1"/>
</dbReference>
<feature type="region of interest" description="Disordered" evidence="3">
    <location>
        <begin position="1"/>
        <end position="25"/>
    </location>
</feature>
<keyword evidence="4" id="KW-0472">Membrane</keyword>
<name>A0A5D3K6C4_9BRAD</name>
<dbReference type="Proteomes" id="UP000324758">
    <property type="component" value="Unassembled WGS sequence"/>
</dbReference>
<keyword evidence="8" id="KW-1185">Reference proteome</keyword>
<dbReference type="PANTHER" id="PTHR30469">
    <property type="entry name" value="MULTIDRUG RESISTANCE PROTEIN MDTA"/>
    <property type="match status" value="1"/>
</dbReference>
<evidence type="ECO:0000313" key="8">
    <source>
        <dbReference type="Proteomes" id="UP000324758"/>
    </source>
</evidence>
<dbReference type="GO" id="GO:1990281">
    <property type="term" value="C:efflux pump complex"/>
    <property type="evidence" value="ECO:0007669"/>
    <property type="project" value="TreeGrafter"/>
</dbReference>
<evidence type="ECO:0000256" key="4">
    <source>
        <dbReference type="SAM" id="Phobius"/>
    </source>
</evidence>
<evidence type="ECO:0000259" key="6">
    <source>
        <dbReference type="Pfam" id="PF25954"/>
    </source>
</evidence>
<feature type="region of interest" description="Disordered" evidence="3">
    <location>
        <begin position="342"/>
        <end position="363"/>
    </location>
</feature>
<proteinExistence type="inferred from homology"/>
<dbReference type="InterPro" id="IPR058792">
    <property type="entry name" value="Beta-barrel_RND_2"/>
</dbReference>
<feature type="domain" description="Multidrug resistance protein MdtA-like barrel-sandwich hybrid" evidence="5">
    <location>
        <begin position="96"/>
        <end position="242"/>
    </location>
</feature>
<dbReference type="Gene3D" id="2.40.50.100">
    <property type="match status" value="1"/>
</dbReference>
<dbReference type="Pfam" id="PF25954">
    <property type="entry name" value="Beta-barrel_RND_2"/>
    <property type="match status" value="1"/>
</dbReference>
<dbReference type="NCBIfam" id="TIGR01730">
    <property type="entry name" value="RND_mfp"/>
    <property type="match status" value="1"/>
</dbReference>
<organism evidence="7 8">
    <name type="scientific">Bradyrhizobium rifense</name>
    <dbReference type="NCBI Taxonomy" id="515499"/>
    <lineage>
        <taxon>Bacteria</taxon>
        <taxon>Pseudomonadati</taxon>
        <taxon>Pseudomonadota</taxon>
        <taxon>Alphaproteobacteria</taxon>
        <taxon>Hyphomicrobiales</taxon>
        <taxon>Nitrobacteraceae</taxon>
        <taxon>Bradyrhizobium</taxon>
    </lineage>
</organism>
<dbReference type="InterPro" id="IPR058625">
    <property type="entry name" value="MdtA-like_BSH"/>
</dbReference>
<evidence type="ECO:0000256" key="1">
    <source>
        <dbReference type="ARBA" id="ARBA00009477"/>
    </source>
</evidence>
<comment type="similarity">
    <text evidence="1">Belongs to the membrane fusion protein (MFP) (TC 8.A.1) family.</text>
</comment>